<protein>
    <recommendedName>
        <fullName evidence="2">Ribosomal protein L10</fullName>
    </recommendedName>
</protein>
<evidence type="ECO:0000313" key="1">
    <source>
        <dbReference type="EMBL" id="AVR57486.1"/>
    </source>
</evidence>
<organism evidence="1">
    <name type="scientific">Entomoneis sp</name>
    <dbReference type="NCBI Taxonomy" id="186043"/>
    <lineage>
        <taxon>Eukaryota</taxon>
        <taxon>Sar</taxon>
        <taxon>Stramenopiles</taxon>
        <taxon>Ochrophyta</taxon>
        <taxon>Bacillariophyta</taxon>
        <taxon>Bacillariophyceae</taxon>
        <taxon>Bacillariophycidae</taxon>
        <taxon>Entomoneidaceae</taxon>
        <taxon>Entomoneis</taxon>
    </lineage>
</organism>
<dbReference type="EMBL" id="MF997419">
    <property type="protein sequence ID" value="AVR57486.1"/>
    <property type="molecule type" value="Genomic_DNA"/>
</dbReference>
<keyword evidence="1" id="KW-0496">Mitochondrion</keyword>
<dbReference type="AlphaFoldDB" id="A0A3G1PWA6"/>
<geneLocation type="mitochondrion" evidence="1"/>
<proteinExistence type="predicted"/>
<sequence>MLINSKTHKISKLKKNLQSNNFVLICNITNKNSENLDSLKKTFKYLNFSKINNKILNKSLENSINLFSTKPLINGSIFLTNLKNPKILLKTMLMKSFYSSFIYTLALKLNSKLYTFIKIKNSFSLNYFQNKKMLTKICALNLKKLNFSLNYSK</sequence>
<reference evidence="1" key="1">
    <citation type="journal article" date="2018" name="Mitochondrial DNA A DNA Mapp Seq Anal">
        <title>Comparative analysis of the mitochondrial genomes of six newly sequenced diatoms reveals group II introns in the barcoding region of cox1.</title>
        <authorList>
            <person name="Pogoda C.S."/>
            <person name="Keepers K.G."/>
            <person name="Hamsher S.E."/>
            <person name="Stepanek J.G."/>
            <person name="Kane N.C."/>
            <person name="Kociolek J.P."/>
        </authorList>
    </citation>
    <scope>NUCLEOTIDE SEQUENCE</scope>
</reference>
<gene>
    <name evidence="1" type="primary">orf157</name>
</gene>
<name>A0A3G1PWA6_9STRA</name>
<evidence type="ECO:0008006" key="2">
    <source>
        <dbReference type="Google" id="ProtNLM"/>
    </source>
</evidence>
<accession>A0A3G1PWA6</accession>